<dbReference type="Gene3D" id="3.90.25.10">
    <property type="entry name" value="UDP-galactose 4-epimerase, domain 1"/>
    <property type="match status" value="1"/>
</dbReference>
<dbReference type="SUPFAM" id="SSF51735">
    <property type="entry name" value="NAD(P)-binding Rossmann-fold domains"/>
    <property type="match status" value="1"/>
</dbReference>
<dbReference type="Proteomes" id="UP000196228">
    <property type="component" value="Chromosome"/>
</dbReference>
<dbReference type="OrthoDB" id="9803892at2"/>
<dbReference type="Gene3D" id="3.40.50.720">
    <property type="entry name" value="NAD(P)-binding Rossmann-like Domain"/>
    <property type="match status" value="1"/>
</dbReference>
<feature type="domain" description="RmlD-like substrate binding" evidence="3">
    <location>
        <begin position="1"/>
        <end position="278"/>
    </location>
</feature>
<gene>
    <name evidence="4" type="ORF">CBR64_02345</name>
</gene>
<dbReference type="EC" id="1.1.1.133" evidence="2"/>
<dbReference type="CDD" id="cd05254">
    <property type="entry name" value="dTDP_HR_like_SDR_e"/>
    <property type="match status" value="1"/>
</dbReference>
<comment type="function">
    <text evidence="2">Catalyzes the reduction of dTDP-6-deoxy-L-lyxo-4-hexulose to yield dTDP-L-rhamnose.</text>
</comment>
<comment type="pathway">
    <text evidence="2">Carbohydrate biosynthesis; dTDP-L-rhamnose biosynthesis.</text>
</comment>
<organism evidence="4 5">
    <name type="scientific">Cellulosimicrobium cellulans</name>
    <name type="common">Arthrobacter luteus</name>
    <dbReference type="NCBI Taxonomy" id="1710"/>
    <lineage>
        <taxon>Bacteria</taxon>
        <taxon>Bacillati</taxon>
        <taxon>Actinomycetota</taxon>
        <taxon>Actinomycetes</taxon>
        <taxon>Micrococcales</taxon>
        <taxon>Promicromonosporaceae</taxon>
        <taxon>Cellulosimicrobium</taxon>
    </lineage>
</organism>
<reference evidence="4 5" key="1">
    <citation type="submission" date="2017-05" db="EMBL/GenBank/DDBJ databases">
        <authorList>
            <person name="Song R."/>
            <person name="Chenine A.L."/>
            <person name="Ruprecht R.M."/>
        </authorList>
    </citation>
    <scope>NUCLEOTIDE SEQUENCE [LARGE SCALE GENOMIC DNA]</scope>
    <source>
        <strain evidence="4 5">PSBB019</strain>
    </source>
</reference>
<sequence>MHWLVTGGKGMLGSDLAGRLTERGEQVWAPSSRELDVLDARVVEDAVAGVDVVVNCAAWTDVDGAEQNESDAFAVNALGADVLARACARGGRRLVHVSTDYVFAGTADAPYRVDDAPSPVSAYGRSKLAGEWAVRAASPENLVVRTAWLYGARGACFPRTIARLLRERGGVDVVADQVGQPTWTRDVAEIVDRLVVTGAPGGVYHATASGACSWYEFARAVAVADGHDPESVRPTTSEAFVRPAPRPAYSVLDHAPLAAVGLPVIARWEDRWRAAAAEVLAG</sequence>
<dbReference type="PANTHER" id="PTHR10491">
    <property type="entry name" value="DTDP-4-DEHYDRORHAMNOSE REDUCTASE"/>
    <property type="match status" value="1"/>
</dbReference>
<protein>
    <recommendedName>
        <fullName evidence="2">dTDP-4-dehydrorhamnose reductase</fullName>
        <ecNumber evidence="2">1.1.1.133</ecNumber>
    </recommendedName>
</protein>
<keyword evidence="2" id="KW-0521">NADP</keyword>
<evidence type="ECO:0000259" key="3">
    <source>
        <dbReference type="Pfam" id="PF04321"/>
    </source>
</evidence>
<dbReference type="NCBIfam" id="TIGR01214">
    <property type="entry name" value="rmlD"/>
    <property type="match status" value="1"/>
</dbReference>
<dbReference type="InterPro" id="IPR036291">
    <property type="entry name" value="NAD(P)-bd_dom_sf"/>
</dbReference>
<dbReference type="UniPathway" id="UPA00124"/>
<evidence type="ECO:0000313" key="4">
    <source>
        <dbReference type="EMBL" id="ARU50505.1"/>
    </source>
</evidence>
<comment type="similarity">
    <text evidence="1 2">Belongs to the dTDP-4-dehydrorhamnose reductase family.</text>
</comment>
<dbReference type="GO" id="GO:0019305">
    <property type="term" value="P:dTDP-rhamnose biosynthetic process"/>
    <property type="evidence" value="ECO:0007669"/>
    <property type="project" value="UniProtKB-UniPathway"/>
</dbReference>
<dbReference type="PANTHER" id="PTHR10491:SF4">
    <property type="entry name" value="METHIONINE ADENOSYLTRANSFERASE 2 SUBUNIT BETA"/>
    <property type="match status" value="1"/>
</dbReference>
<dbReference type="KEGG" id="cceu:CBR64_02345"/>
<evidence type="ECO:0000256" key="2">
    <source>
        <dbReference type="RuleBase" id="RU364082"/>
    </source>
</evidence>
<dbReference type="RefSeq" id="WP_087469574.1">
    <property type="nucleotide sequence ID" value="NZ_CP021383.1"/>
</dbReference>
<keyword evidence="2" id="KW-0560">Oxidoreductase</keyword>
<proteinExistence type="inferred from homology"/>
<dbReference type="GO" id="GO:0008831">
    <property type="term" value="F:dTDP-4-dehydrorhamnose reductase activity"/>
    <property type="evidence" value="ECO:0007669"/>
    <property type="project" value="UniProtKB-EC"/>
</dbReference>
<dbReference type="GO" id="GO:0005829">
    <property type="term" value="C:cytosol"/>
    <property type="evidence" value="ECO:0007669"/>
    <property type="project" value="TreeGrafter"/>
</dbReference>
<evidence type="ECO:0000313" key="5">
    <source>
        <dbReference type="Proteomes" id="UP000196228"/>
    </source>
</evidence>
<dbReference type="AlphaFoldDB" id="A0A1Y0HT67"/>
<dbReference type="InterPro" id="IPR005913">
    <property type="entry name" value="dTDP_dehydrorham_reduct"/>
</dbReference>
<evidence type="ECO:0000256" key="1">
    <source>
        <dbReference type="ARBA" id="ARBA00010944"/>
    </source>
</evidence>
<dbReference type="EMBL" id="CP021383">
    <property type="protein sequence ID" value="ARU50505.1"/>
    <property type="molecule type" value="Genomic_DNA"/>
</dbReference>
<dbReference type="InterPro" id="IPR029903">
    <property type="entry name" value="RmlD-like-bd"/>
</dbReference>
<accession>A0A1Y0HT67</accession>
<name>A0A1Y0HT67_CELCE</name>
<dbReference type="Pfam" id="PF04321">
    <property type="entry name" value="RmlD_sub_bind"/>
    <property type="match status" value="1"/>
</dbReference>